<accession>A0ABD2PLP5</accession>
<proteinExistence type="inferred from homology"/>
<protein>
    <submittedName>
        <fullName evidence="4">Mast cell protease</fullName>
    </submittedName>
</protein>
<feature type="non-terminal residue" evidence="4">
    <location>
        <position position="1"/>
    </location>
</feature>
<organism evidence="4 5">
    <name type="scientific">Cichlidogyrus casuarinus</name>
    <dbReference type="NCBI Taxonomy" id="1844966"/>
    <lineage>
        <taxon>Eukaryota</taxon>
        <taxon>Metazoa</taxon>
        <taxon>Spiralia</taxon>
        <taxon>Lophotrochozoa</taxon>
        <taxon>Platyhelminthes</taxon>
        <taxon>Monogenea</taxon>
        <taxon>Monopisthocotylea</taxon>
        <taxon>Dactylogyridea</taxon>
        <taxon>Ancyrocephalidae</taxon>
        <taxon>Cichlidogyrus</taxon>
    </lineage>
</organism>
<comment type="caution">
    <text evidence="4">The sequence shown here is derived from an EMBL/GenBank/DDBJ whole genome shotgun (WGS) entry which is preliminary data.</text>
</comment>
<keyword evidence="1" id="KW-1015">Disulfide bond</keyword>
<dbReference type="InterPro" id="IPR043504">
    <property type="entry name" value="Peptidase_S1_PA_chymotrypsin"/>
</dbReference>
<dbReference type="GO" id="GO:0008233">
    <property type="term" value="F:peptidase activity"/>
    <property type="evidence" value="ECO:0007669"/>
    <property type="project" value="UniProtKB-KW"/>
</dbReference>
<dbReference type="PROSITE" id="PS50240">
    <property type="entry name" value="TRYPSIN_DOM"/>
    <property type="match status" value="1"/>
</dbReference>
<dbReference type="Proteomes" id="UP001626550">
    <property type="component" value="Unassembled WGS sequence"/>
</dbReference>
<comment type="similarity">
    <text evidence="2">Belongs to the peptidase S1 family. CLIP subfamily.</text>
</comment>
<dbReference type="InterPro" id="IPR051487">
    <property type="entry name" value="Ser/Thr_Proteases_Immune/Dev"/>
</dbReference>
<keyword evidence="4" id="KW-0378">Hydrolase</keyword>
<dbReference type="Pfam" id="PF00089">
    <property type="entry name" value="Trypsin"/>
    <property type="match status" value="1"/>
</dbReference>
<dbReference type="EMBL" id="JBJKFK010005560">
    <property type="protein sequence ID" value="KAL3308254.1"/>
    <property type="molecule type" value="Genomic_DNA"/>
</dbReference>
<evidence type="ECO:0000256" key="1">
    <source>
        <dbReference type="ARBA" id="ARBA00023157"/>
    </source>
</evidence>
<evidence type="ECO:0000259" key="3">
    <source>
        <dbReference type="PROSITE" id="PS50240"/>
    </source>
</evidence>
<dbReference type="Gene3D" id="2.40.10.10">
    <property type="entry name" value="Trypsin-like serine proteases"/>
    <property type="match status" value="1"/>
</dbReference>
<feature type="domain" description="Peptidase S1" evidence="3">
    <location>
        <begin position="1"/>
        <end position="180"/>
    </location>
</feature>
<sequence length="205" mass="23365">VDPWIWKWRYDDKHQVIEAKRWLAHPKYDGTKTQTADQYKYDIGLIELEQPVTSARAAKLADSLEFPAANSICKLAGWGLKKGGIPTNIAHSLELRVLNSSECREHHSLIDQTMQFCTINDSLEKYTAVGDSGSCLYCLDEAKEWVVGGIVSFAYASRPWISSGNIRLTAHRQWIDQIVNKDSISIHLFSFVTMLMTWLFEIITQ</sequence>
<dbReference type="SUPFAM" id="SSF50494">
    <property type="entry name" value="Trypsin-like serine proteases"/>
    <property type="match status" value="1"/>
</dbReference>
<dbReference type="InterPro" id="IPR009003">
    <property type="entry name" value="Peptidase_S1_PA"/>
</dbReference>
<evidence type="ECO:0000313" key="4">
    <source>
        <dbReference type="EMBL" id="KAL3308254.1"/>
    </source>
</evidence>
<dbReference type="GO" id="GO:0006508">
    <property type="term" value="P:proteolysis"/>
    <property type="evidence" value="ECO:0007669"/>
    <property type="project" value="UniProtKB-KW"/>
</dbReference>
<dbReference type="InterPro" id="IPR001254">
    <property type="entry name" value="Trypsin_dom"/>
</dbReference>
<reference evidence="4 5" key="1">
    <citation type="submission" date="2024-11" db="EMBL/GenBank/DDBJ databases">
        <title>Adaptive evolution of stress response genes in parasites aligns with host niche diversity.</title>
        <authorList>
            <person name="Hahn C."/>
            <person name="Resl P."/>
        </authorList>
    </citation>
    <scope>NUCLEOTIDE SEQUENCE [LARGE SCALE GENOMIC DNA]</scope>
    <source>
        <strain evidence="4">EGGRZ-B1_66</strain>
        <tissue evidence="4">Body</tissue>
    </source>
</reference>
<dbReference type="SMART" id="SM00020">
    <property type="entry name" value="Tryp_SPc"/>
    <property type="match status" value="1"/>
</dbReference>
<keyword evidence="5" id="KW-1185">Reference proteome</keyword>
<keyword evidence="4" id="KW-0645">Protease</keyword>
<evidence type="ECO:0000313" key="5">
    <source>
        <dbReference type="Proteomes" id="UP001626550"/>
    </source>
</evidence>
<gene>
    <name evidence="4" type="primary">MCPT8</name>
    <name evidence="4" type="ORF">Ciccas_013215</name>
</gene>
<dbReference type="AlphaFoldDB" id="A0ABD2PLP5"/>
<dbReference type="PANTHER" id="PTHR24256">
    <property type="entry name" value="TRYPTASE-RELATED"/>
    <property type="match status" value="1"/>
</dbReference>
<evidence type="ECO:0000256" key="2">
    <source>
        <dbReference type="ARBA" id="ARBA00024195"/>
    </source>
</evidence>
<name>A0ABD2PLP5_9PLAT</name>